<name>A0A9W9JTR6_9EURO</name>
<feature type="transmembrane region" description="Helical" evidence="9">
    <location>
        <begin position="26"/>
        <end position="46"/>
    </location>
</feature>
<dbReference type="InterPro" id="IPR009542">
    <property type="entry name" value="Spc1/SPCS1"/>
</dbReference>
<dbReference type="Pfam" id="PF06645">
    <property type="entry name" value="SPC12"/>
    <property type="match status" value="1"/>
</dbReference>
<proteinExistence type="inferred from homology"/>
<comment type="similarity">
    <text evidence="2">Belongs to the SPCS1 family.</text>
</comment>
<comment type="caution">
    <text evidence="10">The sequence shown here is derived from an EMBL/GenBank/DDBJ whole genome shotgun (WGS) entry which is preliminary data.</text>
</comment>
<keyword evidence="11" id="KW-1185">Reference proteome</keyword>
<feature type="transmembrane region" description="Helical" evidence="9">
    <location>
        <begin position="53"/>
        <end position="74"/>
    </location>
</feature>
<dbReference type="AlphaFoldDB" id="A0A9W9JTR6"/>
<reference evidence="10" key="2">
    <citation type="journal article" date="2023" name="IMA Fungus">
        <title>Comparative genomic study of the Penicillium genus elucidates a diverse pangenome and 15 lateral gene transfer events.</title>
        <authorList>
            <person name="Petersen C."/>
            <person name="Sorensen T."/>
            <person name="Nielsen M.R."/>
            <person name="Sondergaard T.E."/>
            <person name="Sorensen J.L."/>
            <person name="Fitzpatrick D.A."/>
            <person name="Frisvad J.C."/>
            <person name="Nielsen K.L."/>
        </authorList>
    </citation>
    <scope>NUCLEOTIDE SEQUENCE</scope>
    <source>
        <strain evidence="10">IBT 34128</strain>
    </source>
</reference>
<evidence type="ECO:0000313" key="11">
    <source>
        <dbReference type="Proteomes" id="UP001141434"/>
    </source>
</evidence>
<keyword evidence="5" id="KW-0256">Endoplasmic reticulum</keyword>
<accession>A0A9W9JTR6</accession>
<comment type="subcellular location">
    <subcellularLocation>
        <location evidence="1">Endoplasmic reticulum membrane</location>
        <topology evidence="1">Multi-pass membrane protein</topology>
    </subcellularLocation>
</comment>
<evidence type="ECO:0000256" key="8">
    <source>
        <dbReference type="ARBA" id="ARBA00045204"/>
    </source>
</evidence>
<keyword evidence="6 9" id="KW-1133">Transmembrane helix</keyword>
<dbReference type="GO" id="GO:0006465">
    <property type="term" value="P:signal peptide processing"/>
    <property type="evidence" value="ECO:0007669"/>
    <property type="project" value="InterPro"/>
</dbReference>
<dbReference type="GO" id="GO:0005787">
    <property type="term" value="C:signal peptidase complex"/>
    <property type="evidence" value="ECO:0007669"/>
    <property type="project" value="InterPro"/>
</dbReference>
<keyword evidence="7 9" id="KW-0472">Membrane</keyword>
<evidence type="ECO:0000256" key="6">
    <source>
        <dbReference type="ARBA" id="ARBA00022989"/>
    </source>
</evidence>
<dbReference type="PANTHER" id="PTHR13202:SF0">
    <property type="entry name" value="SIGNAL PEPTIDASE COMPLEX SUBUNIT 1"/>
    <property type="match status" value="1"/>
</dbReference>
<comment type="function">
    <text evidence="8">Component of the signal peptidase complex (SPC) which catalyzes the cleavage of N-terminal signal sequences from nascent proteins as they are translocated into the lumen of the endoplasmic reticulum. Dispensable for SPC enzymatic activity.</text>
</comment>
<organism evidence="10 11">
    <name type="scientific">Penicillium alfredii</name>
    <dbReference type="NCBI Taxonomy" id="1506179"/>
    <lineage>
        <taxon>Eukaryota</taxon>
        <taxon>Fungi</taxon>
        <taxon>Dikarya</taxon>
        <taxon>Ascomycota</taxon>
        <taxon>Pezizomycotina</taxon>
        <taxon>Eurotiomycetes</taxon>
        <taxon>Eurotiomycetidae</taxon>
        <taxon>Eurotiales</taxon>
        <taxon>Aspergillaceae</taxon>
        <taxon>Penicillium</taxon>
    </lineage>
</organism>
<gene>
    <name evidence="10" type="ORF">NUU61_009639</name>
</gene>
<evidence type="ECO:0000256" key="4">
    <source>
        <dbReference type="ARBA" id="ARBA00022692"/>
    </source>
</evidence>
<evidence type="ECO:0000256" key="5">
    <source>
        <dbReference type="ARBA" id="ARBA00022824"/>
    </source>
</evidence>
<dbReference type="EMBL" id="JAPMSZ010000012">
    <property type="protein sequence ID" value="KAJ5081375.1"/>
    <property type="molecule type" value="Genomic_DNA"/>
</dbReference>
<dbReference type="GeneID" id="81399333"/>
<evidence type="ECO:0000256" key="2">
    <source>
        <dbReference type="ARBA" id="ARBA00005245"/>
    </source>
</evidence>
<dbReference type="GO" id="GO:0045047">
    <property type="term" value="P:protein targeting to ER"/>
    <property type="evidence" value="ECO:0007669"/>
    <property type="project" value="TreeGrafter"/>
</dbReference>
<dbReference type="RefSeq" id="XP_056506662.1">
    <property type="nucleotide sequence ID" value="XM_056660164.1"/>
</dbReference>
<evidence type="ECO:0000313" key="10">
    <source>
        <dbReference type="EMBL" id="KAJ5081375.1"/>
    </source>
</evidence>
<protein>
    <recommendedName>
        <fullName evidence="3">Signal peptidase complex subunit 1</fullName>
    </recommendedName>
</protein>
<reference evidence="10" key="1">
    <citation type="submission" date="2022-11" db="EMBL/GenBank/DDBJ databases">
        <authorList>
            <person name="Petersen C."/>
        </authorList>
    </citation>
    <scope>NUCLEOTIDE SEQUENCE</scope>
    <source>
        <strain evidence="10">IBT 34128</strain>
    </source>
</reference>
<dbReference type="Proteomes" id="UP001141434">
    <property type="component" value="Unassembled WGS sequence"/>
</dbReference>
<dbReference type="OrthoDB" id="263893at2759"/>
<evidence type="ECO:0000256" key="1">
    <source>
        <dbReference type="ARBA" id="ARBA00004477"/>
    </source>
</evidence>
<dbReference type="PANTHER" id="PTHR13202">
    <property type="entry name" value="MICROSOMAL SIGNAL PEPTIDASE 12 KDA SUBUNIT"/>
    <property type="match status" value="1"/>
</dbReference>
<keyword evidence="4 9" id="KW-0812">Transmembrane</keyword>
<evidence type="ECO:0000256" key="9">
    <source>
        <dbReference type="SAM" id="Phobius"/>
    </source>
</evidence>
<evidence type="ECO:0000256" key="7">
    <source>
        <dbReference type="ARBA" id="ARBA00023136"/>
    </source>
</evidence>
<evidence type="ECO:0000256" key="3">
    <source>
        <dbReference type="ARBA" id="ARBA00017059"/>
    </source>
</evidence>
<sequence>MDDLLAPLQDFFEGQIDFHGQRLAEILSTVLLIISAAVGFVVGYIYKDIHQTLWISLAGTVFTAVVVVPPWPFFNKNPEKWLVPAGGKASGSRVVVDGIKVA</sequence>